<protein>
    <submittedName>
        <fullName evidence="1">ABC-type cobalamin/Fe3+-siderophores transport system ATPase subunit</fullName>
    </submittedName>
</protein>
<dbReference type="Gene3D" id="3.40.50.300">
    <property type="entry name" value="P-loop containing nucleotide triphosphate hydrolases"/>
    <property type="match status" value="1"/>
</dbReference>
<dbReference type="Proteomes" id="UP000548304">
    <property type="component" value="Unassembled WGS sequence"/>
</dbReference>
<accession>A0A852YVY8</accession>
<keyword evidence="2" id="KW-1185">Reference proteome</keyword>
<organism evidence="1 2">
    <name type="scientific">Actinopolyspora biskrensis</name>
    <dbReference type="NCBI Taxonomy" id="1470178"/>
    <lineage>
        <taxon>Bacteria</taxon>
        <taxon>Bacillati</taxon>
        <taxon>Actinomycetota</taxon>
        <taxon>Actinomycetes</taxon>
        <taxon>Actinopolysporales</taxon>
        <taxon>Actinopolysporaceae</taxon>
        <taxon>Actinopolyspora</taxon>
    </lineage>
</organism>
<name>A0A852YVY8_9ACTN</name>
<dbReference type="SUPFAM" id="SSF52540">
    <property type="entry name" value="P-loop containing nucleoside triphosphate hydrolases"/>
    <property type="match status" value="1"/>
</dbReference>
<gene>
    <name evidence="1" type="ORF">FHR84_001214</name>
</gene>
<reference evidence="1 2" key="1">
    <citation type="submission" date="2020-07" db="EMBL/GenBank/DDBJ databases">
        <title>Genomic Encyclopedia of Type Strains, Phase III (KMG-III): the genomes of soil and plant-associated and newly described type strains.</title>
        <authorList>
            <person name="Whitman W."/>
        </authorList>
    </citation>
    <scope>NUCLEOTIDE SEQUENCE [LARGE SCALE GENOMIC DNA]</scope>
    <source>
        <strain evidence="1 2">CECT 8576</strain>
    </source>
</reference>
<evidence type="ECO:0000313" key="1">
    <source>
        <dbReference type="EMBL" id="NYH77892.1"/>
    </source>
</evidence>
<dbReference type="EMBL" id="JACBYW010000002">
    <property type="protein sequence ID" value="NYH77892.1"/>
    <property type="molecule type" value="Genomic_DNA"/>
</dbReference>
<dbReference type="AlphaFoldDB" id="A0A852YVY8"/>
<sequence>MSAWCWFRAGGEHGEPLSSGSPESRSPAKFRVGARELVVVGGLPGAGKSTALRSLGCPAPVAVLDSDQVYEALLPRVGRCVPYHLIRGVVHPVHYTRVVISCARFPGPVVVHMPATRGVARVLLVLLAAVTGRSTTLLWLDVSPGSALEGQFARGRVIKARTFVRHVRRARRARRVMQAFDALFGWRRLRVLTRAEIADGIQLIPQGEVAPYRPDGCLGRRDRPLS</sequence>
<dbReference type="RefSeq" id="WP_343075169.1">
    <property type="nucleotide sequence ID" value="NZ_JACBYW010000002.1"/>
</dbReference>
<comment type="caution">
    <text evidence="1">The sequence shown here is derived from an EMBL/GenBank/DDBJ whole genome shotgun (WGS) entry which is preliminary data.</text>
</comment>
<dbReference type="InterPro" id="IPR027417">
    <property type="entry name" value="P-loop_NTPase"/>
</dbReference>
<dbReference type="Pfam" id="PF13671">
    <property type="entry name" value="AAA_33"/>
    <property type="match status" value="1"/>
</dbReference>
<proteinExistence type="predicted"/>
<evidence type="ECO:0000313" key="2">
    <source>
        <dbReference type="Proteomes" id="UP000548304"/>
    </source>
</evidence>